<dbReference type="FunFam" id="1.20.1280.290:FF:000001">
    <property type="entry name" value="Bidirectional sugar transporter SWEET"/>
    <property type="match status" value="1"/>
</dbReference>
<evidence type="ECO:0000256" key="11">
    <source>
        <dbReference type="SAM" id="Phobius"/>
    </source>
</evidence>
<feature type="transmembrane region" description="Helical" evidence="11">
    <location>
        <begin position="6"/>
        <end position="25"/>
    </location>
</feature>
<keyword evidence="3" id="KW-0813">Transport</keyword>
<sequence length="179" mass="20564">MISTETIRTIVGIAGNVVSFFLFLPRPHIFRIWKAKSVQDFKPDQYLATVLNCMMWVFYGLPMVHPDSLLIITINAIGLVIESIYSLLLIYSDNKKRGMVIKTKSVKYMPYTLSLFNVLCGIIWMVYALLKFDINVLVPNVVGCMSGMMQLILYAWFYKTTKWDDDEKASAQKVQLSEI</sequence>
<accession>A0A6A2ZTF5</accession>
<dbReference type="GO" id="GO:0051119">
    <property type="term" value="F:sugar transmembrane transporter activity"/>
    <property type="evidence" value="ECO:0007669"/>
    <property type="project" value="InterPro"/>
</dbReference>
<dbReference type="Proteomes" id="UP000436088">
    <property type="component" value="Unassembled WGS sequence"/>
</dbReference>
<evidence type="ECO:0000256" key="6">
    <source>
        <dbReference type="ARBA" id="ARBA00022692"/>
    </source>
</evidence>
<gene>
    <name evidence="12" type="ORF">F3Y22_tig00110781pilonHSYRG00026</name>
</gene>
<evidence type="ECO:0000256" key="2">
    <source>
        <dbReference type="ARBA" id="ARBA00007809"/>
    </source>
</evidence>
<feature type="transmembrane region" description="Helical" evidence="11">
    <location>
        <begin position="136"/>
        <end position="158"/>
    </location>
</feature>
<comment type="subcellular location">
    <subcellularLocation>
        <location evidence="1">Cell membrane</location>
        <topology evidence="1">Multi-pass membrane protein</topology>
    </subcellularLocation>
</comment>
<dbReference type="Gene3D" id="1.20.1280.290">
    <property type="match status" value="2"/>
</dbReference>
<dbReference type="GO" id="GO:0005886">
    <property type="term" value="C:plasma membrane"/>
    <property type="evidence" value="ECO:0007669"/>
    <property type="project" value="UniProtKB-SubCell"/>
</dbReference>
<comment type="caution">
    <text evidence="12">The sequence shown here is derived from an EMBL/GenBank/DDBJ whole genome shotgun (WGS) entry which is preliminary data.</text>
</comment>
<evidence type="ECO:0000313" key="13">
    <source>
        <dbReference type="Proteomes" id="UP000436088"/>
    </source>
</evidence>
<name>A0A6A2ZTF5_HIBSY</name>
<keyword evidence="5" id="KW-0762">Sugar transport</keyword>
<dbReference type="Pfam" id="PF03083">
    <property type="entry name" value="MtN3_slv"/>
    <property type="match status" value="2"/>
</dbReference>
<evidence type="ECO:0000256" key="1">
    <source>
        <dbReference type="ARBA" id="ARBA00004651"/>
    </source>
</evidence>
<dbReference type="PANTHER" id="PTHR10791">
    <property type="entry name" value="RAG1-ACTIVATING PROTEIN 1"/>
    <property type="match status" value="1"/>
</dbReference>
<dbReference type="EMBL" id="VEPZ02001108">
    <property type="protein sequence ID" value="KAE8694559.1"/>
    <property type="molecule type" value="Genomic_DNA"/>
</dbReference>
<protein>
    <submittedName>
        <fullName evidence="12">Uncharacterized protein</fullName>
    </submittedName>
</protein>
<keyword evidence="13" id="KW-1185">Reference proteome</keyword>
<proteinExistence type="inferred from homology"/>
<keyword evidence="8 11" id="KW-1133">Transmembrane helix</keyword>
<feature type="transmembrane region" description="Helical" evidence="11">
    <location>
        <begin position="111"/>
        <end position="130"/>
    </location>
</feature>
<evidence type="ECO:0000256" key="10">
    <source>
        <dbReference type="ARBA" id="ARBA00037238"/>
    </source>
</evidence>
<evidence type="ECO:0000256" key="3">
    <source>
        <dbReference type="ARBA" id="ARBA00022448"/>
    </source>
</evidence>
<feature type="transmembrane region" description="Helical" evidence="11">
    <location>
        <begin position="70"/>
        <end position="91"/>
    </location>
</feature>
<keyword evidence="6 11" id="KW-0812">Transmembrane</keyword>
<evidence type="ECO:0000256" key="9">
    <source>
        <dbReference type="ARBA" id="ARBA00023136"/>
    </source>
</evidence>
<dbReference type="AlphaFoldDB" id="A0A6A2ZTF5"/>
<evidence type="ECO:0000256" key="8">
    <source>
        <dbReference type="ARBA" id="ARBA00022989"/>
    </source>
</evidence>
<comment type="function">
    <text evidence="10">Mediates both low-affinity uptake and efflux of sugar across the plasma membrane.</text>
</comment>
<comment type="similarity">
    <text evidence="2">Belongs to the SWEET sugar transporter family.</text>
</comment>
<evidence type="ECO:0000256" key="4">
    <source>
        <dbReference type="ARBA" id="ARBA00022475"/>
    </source>
</evidence>
<keyword evidence="9 11" id="KW-0472">Membrane</keyword>
<evidence type="ECO:0000313" key="12">
    <source>
        <dbReference type="EMBL" id="KAE8694559.1"/>
    </source>
</evidence>
<reference evidence="12" key="1">
    <citation type="submission" date="2019-09" db="EMBL/GenBank/DDBJ databases">
        <title>Draft genome information of white flower Hibiscus syriacus.</title>
        <authorList>
            <person name="Kim Y.-M."/>
        </authorList>
    </citation>
    <scope>NUCLEOTIDE SEQUENCE [LARGE SCALE GENOMIC DNA]</scope>
    <source>
        <strain evidence="12">YM2019G1</strain>
    </source>
</reference>
<evidence type="ECO:0000256" key="5">
    <source>
        <dbReference type="ARBA" id="ARBA00022597"/>
    </source>
</evidence>
<dbReference type="PANTHER" id="PTHR10791:SF30">
    <property type="entry name" value="SUGAR TRANSPORTER SWEET1"/>
    <property type="match status" value="1"/>
</dbReference>
<keyword evidence="7" id="KW-0677">Repeat</keyword>
<feature type="transmembrane region" description="Helical" evidence="11">
    <location>
        <begin position="46"/>
        <end position="64"/>
    </location>
</feature>
<dbReference type="InterPro" id="IPR047664">
    <property type="entry name" value="SWEET"/>
</dbReference>
<keyword evidence="4" id="KW-1003">Cell membrane</keyword>
<organism evidence="12 13">
    <name type="scientific">Hibiscus syriacus</name>
    <name type="common">Rose of Sharon</name>
    <dbReference type="NCBI Taxonomy" id="106335"/>
    <lineage>
        <taxon>Eukaryota</taxon>
        <taxon>Viridiplantae</taxon>
        <taxon>Streptophyta</taxon>
        <taxon>Embryophyta</taxon>
        <taxon>Tracheophyta</taxon>
        <taxon>Spermatophyta</taxon>
        <taxon>Magnoliopsida</taxon>
        <taxon>eudicotyledons</taxon>
        <taxon>Gunneridae</taxon>
        <taxon>Pentapetalae</taxon>
        <taxon>rosids</taxon>
        <taxon>malvids</taxon>
        <taxon>Malvales</taxon>
        <taxon>Malvaceae</taxon>
        <taxon>Malvoideae</taxon>
        <taxon>Hibiscus</taxon>
    </lineage>
</organism>
<evidence type="ECO:0000256" key="7">
    <source>
        <dbReference type="ARBA" id="ARBA00022737"/>
    </source>
</evidence>
<dbReference type="InterPro" id="IPR004316">
    <property type="entry name" value="SWEET_rpt"/>
</dbReference>